<reference evidence="1" key="1">
    <citation type="submission" date="2013-12" db="EMBL/GenBank/DDBJ databases">
        <title>A Varibaculum cambriense genome reconstructed from a premature infant gut community with otherwise low bacterial novelty that shifts toward anaerobic metabolism during the third week of life.</title>
        <authorList>
            <person name="Brown C.T."/>
            <person name="Sharon I."/>
            <person name="Thomas B.C."/>
            <person name="Castelle C.J."/>
            <person name="Morowitz M.J."/>
            <person name="Banfield J.F."/>
        </authorList>
    </citation>
    <scope>NUCLEOTIDE SEQUENCE</scope>
</reference>
<protein>
    <submittedName>
        <fullName evidence="1">Uncharacterized protein</fullName>
    </submittedName>
</protein>
<gene>
    <name evidence="1" type="ORF">Q604_UNBC18453G0003</name>
</gene>
<dbReference type="EMBL" id="AZMM01018453">
    <property type="protein sequence ID" value="ETJ19971.1"/>
    <property type="molecule type" value="Genomic_DNA"/>
</dbReference>
<proteinExistence type="predicted"/>
<evidence type="ECO:0000313" key="1">
    <source>
        <dbReference type="EMBL" id="ETJ19971.1"/>
    </source>
</evidence>
<name>W1WPY5_9ZZZZ</name>
<comment type="caution">
    <text evidence="1">The sequence shown here is derived from an EMBL/GenBank/DDBJ whole genome shotgun (WGS) entry which is preliminary data.</text>
</comment>
<organism evidence="1">
    <name type="scientific">human gut metagenome</name>
    <dbReference type="NCBI Taxonomy" id="408170"/>
    <lineage>
        <taxon>unclassified sequences</taxon>
        <taxon>metagenomes</taxon>
        <taxon>organismal metagenomes</taxon>
    </lineage>
</organism>
<sequence>MLYKKKWTLKHFGKIKENKVGTQ</sequence>
<accession>W1WPY5</accession>
<dbReference type="AlphaFoldDB" id="W1WPY5"/>
<feature type="non-terminal residue" evidence="1">
    <location>
        <position position="23"/>
    </location>
</feature>